<dbReference type="InterPro" id="IPR057326">
    <property type="entry name" value="KR_dom"/>
</dbReference>
<accession>A0A4C1ZFK0</accession>
<dbReference type="GO" id="GO:0016491">
    <property type="term" value="F:oxidoreductase activity"/>
    <property type="evidence" value="ECO:0007669"/>
    <property type="project" value="UniProtKB-KW"/>
</dbReference>
<dbReference type="OrthoDB" id="47007at2759"/>
<evidence type="ECO:0000313" key="4">
    <source>
        <dbReference type="EMBL" id="GBP85325.1"/>
    </source>
</evidence>
<dbReference type="STRING" id="151549.A0A4C1ZFK0"/>
<gene>
    <name evidence="4" type="primary">fabG</name>
    <name evidence="4" type="ORF">EVAR_99411_1</name>
</gene>
<reference evidence="4 5" key="1">
    <citation type="journal article" date="2019" name="Commun. Biol.">
        <title>The bagworm genome reveals a unique fibroin gene that provides high tensile strength.</title>
        <authorList>
            <person name="Kono N."/>
            <person name="Nakamura H."/>
            <person name="Ohtoshi R."/>
            <person name="Tomita M."/>
            <person name="Numata K."/>
            <person name="Arakawa K."/>
        </authorList>
    </citation>
    <scope>NUCLEOTIDE SEQUENCE [LARGE SCALE GENOMIC DNA]</scope>
</reference>
<dbReference type="AlphaFoldDB" id="A0A4C1ZFK0"/>
<feature type="region of interest" description="Disordered" evidence="2">
    <location>
        <begin position="277"/>
        <end position="299"/>
    </location>
</feature>
<evidence type="ECO:0000256" key="1">
    <source>
        <dbReference type="ARBA" id="ARBA00023002"/>
    </source>
</evidence>
<dbReference type="InterPro" id="IPR036291">
    <property type="entry name" value="NAD(P)-bd_dom_sf"/>
</dbReference>
<dbReference type="EMBL" id="BGZK01001730">
    <property type="protein sequence ID" value="GBP85325.1"/>
    <property type="molecule type" value="Genomic_DNA"/>
</dbReference>
<comment type="caution">
    <text evidence="4">The sequence shown here is derived from an EMBL/GenBank/DDBJ whole genome shotgun (WGS) entry which is preliminary data.</text>
</comment>
<name>A0A4C1ZFK0_EUMVA</name>
<dbReference type="PRINTS" id="PR00081">
    <property type="entry name" value="GDHRDH"/>
</dbReference>
<dbReference type="SMART" id="SM00822">
    <property type="entry name" value="PKS_KR"/>
    <property type="match status" value="1"/>
</dbReference>
<keyword evidence="5" id="KW-1185">Reference proteome</keyword>
<dbReference type="PANTHER" id="PTHR43975">
    <property type="entry name" value="ZGC:101858"/>
    <property type="match status" value="1"/>
</dbReference>
<organism evidence="4 5">
    <name type="scientific">Eumeta variegata</name>
    <name type="common">Bagworm moth</name>
    <name type="synonym">Eumeta japonica</name>
    <dbReference type="NCBI Taxonomy" id="151549"/>
    <lineage>
        <taxon>Eukaryota</taxon>
        <taxon>Metazoa</taxon>
        <taxon>Ecdysozoa</taxon>
        <taxon>Arthropoda</taxon>
        <taxon>Hexapoda</taxon>
        <taxon>Insecta</taxon>
        <taxon>Pterygota</taxon>
        <taxon>Neoptera</taxon>
        <taxon>Endopterygota</taxon>
        <taxon>Lepidoptera</taxon>
        <taxon>Glossata</taxon>
        <taxon>Ditrysia</taxon>
        <taxon>Tineoidea</taxon>
        <taxon>Psychidae</taxon>
        <taxon>Oiketicinae</taxon>
        <taxon>Eumeta</taxon>
    </lineage>
</organism>
<dbReference type="PROSITE" id="PS00061">
    <property type="entry name" value="ADH_SHORT"/>
    <property type="match status" value="1"/>
</dbReference>
<dbReference type="FunFam" id="3.40.50.720:FF:000084">
    <property type="entry name" value="Short-chain dehydrogenase reductase"/>
    <property type="match status" value="1"/>
</dbReference>
<sequence>MSFKDKVVIVTGSSSGIGAATAKLFAKEGAKVTLVGRRVEKLKQVERECEILSGIKPLTIVADISKDEEARNIVNKTVDHFKQIDVLVNNAGIVTAKSILDTDYVTEFDRIMATNLRAQVVFTNAALPHLLKTKGNIVYVSSVAGTLPMAMSSNYAASKAGLDHFSRSIAAEVASKGIRVNIVSPGPVKTEINRDSEFSDEQMEAMAKYFPLGFISKSEEVGELILYIASDKARSITGSTFVLDVGVSLTGLNSIGDALTQLTCGPQHMPEPARNMYHGKSLDRESFGPRKGTPMFGFE</sequence>
<protein>
    <submittedName>
        <fullName evidence="4">3-oxoacyl-[acyl-carrier-protein] reductase FabG</fullName>
    </submittedName>
</protein>
<dbReference type="PRINTS" id="PR00080">
    <property type="entry name" value="SDRFAMILY"/>
</dbReference>
<evidence type="ECO:0000313" key="5">
    <source>
        <dbReference type="Proteomes" id="UP000299102"/>
    </source>
</evidence>
<keyword evidence="1" id="KW-0560">Oxidoreductase</keyword>
<evidence type="ECO:0000259" key="3">
    <source>
        <dbReference type="SMART" id="SM00822"/>
    </source>
</evidence>
<dbReference type="PANTHER" id="PTHR43975:SF2">
    <property type="entry name" value="EG:BACR7A4.14 PROTEIN-RELATED"/>
    <property type="match status" value="1"/>
</dbReference>
<dbReference type="GO" id="GO:0006629">
    <property type="term" value="P:lipid metabolic process"/>
    <property type="evidence" value="ECO:0007669"/>
    <property type="project" value="UniProtKB-ARBA"/>
</dbReference>
<evidence type="ECO:0000256" key="2">
    <source>
        <dbReference type="SAM" id="MobiDB-lite"/>
    </source>
</evidence>
<dbReference type="SUPFAM" id="SSF51735">
    <property type="entry name" value="NAD(P)-binding Rossmann-fold domains"/>
    <property type="match status" value="1"/>
</dbReference>
<dbReference type="Gene3D" id="3.40.50.720">
    <property type="entry name" value="NAD(P)-binding Rossmann-like Domain"/>
    <property type="match status" value="1"/>
</dbReference>
<dbReference type="Pfam" id="PF13561">
    <property type="entry name" value="adh_short_C2"/>
    <property type="match status" value="1"/>
</dbReference>
<dbReference type="InterPro" id="IPR020904">
    <property type="entry name" value="Sc_DH/Rdtase_CS"/>
</dbReference>
<dbReference type="InterPro" id="IPR002347">
    <property type="entry name" value="SDR_fam"/>
</dbReference>
<feature type="domain" description="Ketoreductase" evidence="3">
    <location>
        <begin position="6"/>
        <end position="188"/>
    </location>
</feature>
<dbReference type="Proteomes" id="UP000299102">
    <property type="component" value="Unassembled WGS sequence"/>
</dbReference>
<proteinExistence type="predicted"/>